<dbReference type="GO" id="GO:0008270">
    <property type="term" value="F:zinc ion binding"/>
    <property type="evidence" value="ECO:0007669"/>
    <property type="project" value="InterPro"/>
</dbReference>
<dbReference type="GO" id="GO:0003677">
    <property type="term" value="F:DNA binding"/>
    <property type="evidence" value="ECO:0007669"/>
    <property type="project" value="InterPro"/>
</dbReference>
<keyword evidence="3" id="KW-0472">Membrane</keyword>
<name>A0A9W4IXP6_9EURO</name>
<dbReference type="GO" id="GO:0003700">
    <property type="term" value="F:DNA-binding transcription factor activity"/>
    <property type="evidence" value="ECO:0007669"/>
    <property type="project" value="InterPro"/>
</dbReference>
<evidence type="ECO:0000313" key="5">
    <source>
        <dbReference type="EMBL" id="CAG8356028.1"/>
    </source>
</evidence>
<proteinExistence type="predicted"/>
<feature type="transmembrane region" description="Helical" evidence="3">
    <location>
        <begin position="474"/>
        <end position="498"/>
    </location>
</feature>
<dbReference type="SMART" id="SM00906">
    <property type="entry name" value="Fungal_trans"/>
    <property type="match status" value="1"/>
</dbReference>
<sequence>MLITSRPCSNPGTTASRNSLTSESSSTTRQPRYHDTDSAVRSPTPGAMSASSNDGSNYHATQARSVIQIDLHNPRHISRERQSLLKSALQLVSSIADSEPRHNAISVTEESRPLVSDHIIPQRPSRELLYMLLPGPPESVRIQWPDHISDKTFARMATTLLRDDADIEDQTFRQYYVCVYVKAIFHLYQASRRTDDPILKDELARSRSIYVAAAMRSTEHFNILKAPDITTIQFLISSVSVRLAGCSSGHLTLTQNQLQAFLMQHLGKPSQCWLFISYAARQITALNYHRIRKPPPASDSEQEIYDAVYWCYYLDRTLSSLLCRPPSLPDLAVSPTELILLDSASPYDSLLNVLLDLAQIQGKLHSISCGEATESTERALQICQVLQSKMQAILPRLESSRGIYPKMVQYDWVSVDFCYHAIFVEIQRTRLQNVFDPAVHRECLLYARKSLKAFLFLQKHSSEMPGFDSPYPSFLTWTLFLYPLSAFFVVFCNIIGTVDYEDFQLMRQITQRLSPFEQDNHLGKLLNLLQSLERLCEPLFQEPSSVAPAISAQRDTTADIVPTNHVSPPAMPFADGMELLPEPETDPSADWLMWQLFNSQVPAGWLDKGFDSFEF</sequence>
<dbReference type="GO" id="GO:0006351">
    <property type="term" value="P:DNA-templated transcription"/>
    <property type="evidence" value="ECO:0007669"/>
    <property type="project" value="InterPro"/>
</dbReference>
<dbReference type="InterPro" id="IPR050987">
    <property type="entry name" value="AtrR-like"/>
</dbReference>
<dbReference type="AlphaFoldDB" id="A0A9W4IXP6"/>
<keyword evidence="1" id="KW-0539">Nucleus</keyword>
<protein>
    <recommendedName>
        <fullName evidence="4">Xylanolytic transcriptional activator regulatory domain-containing protein</fullName>
    </recommendedName>
</protein>
<gene>
    <name evidence="5" type="ORF">PSALAMII_LOCUS3287</name>
</gene>
<dbReference type="PANTHER" id="PTHR46910:SF1">
    <property type="entry name" value="MISCELLANEOUS ZN(II)2CYS6 TRANSCRIPTION FACTOR (EUROFUNG)-RELATED"/>
    <property type="match status" value="1"/>
</dbReference>
<evidence type="ECO:0000256" key="1">
    <source>
        <dbReference type="ARBA" id="ARBA00023242"/>
    </source>
</evidence>
<dbReference type="PANTHER" id="PTHR46910">
    <property type="entry name" value="TRANSCRIPTION FACTOR PDR1"/>
    <property type="match status" value="1"/>
</dbReference>
<dbReference type="InterPro" id="IPR007219">
    <property type="entry name" value="XnlR_reg_dom"/>
</dbReference>
<evidence type="ECO:0000313" key="6">
    <source>
        <dbReference type="Proteomes" id="UP001152592"/>
    </source>
</evidence>
<accession>A0A9W4IXP6</accession>
<dbReference type="OrthoDB" id="2533084at2759"/>
<feature type="compositionally biased region" description="Polar residues" evidence="2">
    <location>
        <begin position="1"/>
        <end position="13"/>
    </location>
</feature>
<feature type="compositionally biased region" description="Low complexity" evidence="2">
    <location>
        <begin position="14"/>
        <end position="28"/>
    </location>
</feature>
<keyword evidence="3" id="KW-0812">Transmembrane</keyword>
<feature type="region of interest" description="Disordered" evidence="2">
    <location>
        <begin position="1"/>
        <end position="57"/>
    </location>
</feature>
<evidence type="ECO:0000256" key="3">
    <source>
        <dbReference type="SAM" id="Phobius"/>
    </source>
</evidence>
<organism evidence="5 6">
    <name type="scientific">Penicillium salamii</name>
    <dbReference type="NCBI Taxonomy" id="1612424"/>
    <lineage>
        <taxon>Eukaryota</taxon>
        <taxon>Fungi</taxon>
        <taxon>Dikarya</taxon>
        <taxon>Ascomycota</taxon>
        <taxon>Pezizomycotina</taxon>
        <taxon>Eurotiomycetes</taxon>
        <taxon>Eurotiomycetidae</taxon>
        <taxon>Eurotiales</taxon>
        <taxon>Aspergillaceae</taxon>
        <taxon>Penicillium</taxon>
    </lineage>
</organism>
<feature type="domain" description="Xylanolytic transcriptional activator regulatory" evidence="4">
    <location>
        <begin position="272"/>
        <end position="343"/>
    </location>
</feature>
<reference evidence="5" key="1">
    <citation type="submission" date="2021-07" db="EMBL/GenBank/DDBJ databases">
        <authorList>
            <person name="Branca A.L. A."/>
        </authorList>
    </citation>
    <scope>NUCLEOTIDE SEQUENCE</scope>
</reference>
<keyword evidence="3" id="KW-1133">Transmembrane helix</keyword>
<dbReference type="CDD" id="cd12148">
    <property type="entry name" value="fungal_TF_MHR"/>
    <property type="match status" value="1"/>
</dbReference>
<evidence type="ECO:0000259" key="4">
    <source>
        <dbReference type="SMART" id="SM00906"/>
    </source>
</evidence>
<evidence type="ECO:0000256" key="2">
    <source>
        <dbReference type="SAM" id="MobiDB-lite"/>
    </source>
</evidence>
<comment type="caution">
    <text evidence="5">The sequence shown here is derived from an EMBL/GenBank/DDBJ whole genome shotgun (WGS) entry which is preliminary data.</text>
</comment>
<dbReference type="Proteomes" id="UP001152592">
    <property type="component" value="Unassembled WGS sequence"/>
</dbReference>
<dbReference type="EMBL" id="CAJVPD010000144">
    <property type="protein sequence ID" value="CAG8356028.1"/>
    <property type="molecule type" value="Genomic_DNA"/>
</dbReference>